<dbReference type="PANTHER" id="PTHR23236">
    <property type="entry name" value="EUKARYOTIC TRANSLATION INITIATION FACTOR 4B/4H"/>
    <property type="match status" value="1"/>
</dbReference>
<evidence type="ECO:0000256" key="1">
    <source>
        <dbReference type="ARBA" id="ARBA00022884"/>
    </source>
</evidence>
<dbReference type="SMART" id="SM00360">
    <property type="entry name" value="RRM"/>
    <property type="match status" value="1"/>
</dbReference>
<dbReference type="SUPFAM" id="SSF54928">
    <property type="entry name" value="RNA-binding domain, RBD"/>
    <property type="match status" value="1"/>
</dbReference>
<dbReference type="PROSITE" id="PS50102">
    <property type="entry name" value="RRM"/>
    <property type="match status" value="1"/>
</dbReference>
<feature type="compositionally biased region" description="Basic and acidic residues" evidence="3">
    <location>
        <begin position="215"/>
        <end position="228"/>
    </location>
</feature>
<evidence type="ECO:0000259" key="4">
    <source>
        <dbReference type="PROSITE" id="PS50102"/>
    </source>
</evidence>
<dbReference type="Pfam" id="PF00076">
    <property type="entry name" value="RRM_1"/>
    <property type="match status" value="1"/>
</dbReference>
<evidence type="ECO:0000313" key="5">
    <source>
        <dbReference type="EMBL" id="JAV20744.1"/>
    </source>
</evidence>
<organism evidence="5">
    <name type="scientific">Culex tarsalis</name>
    <name type="common">Encephalitis mosquito</name>
    <dbReference type="NCBI Taxonomy" id="7177"/>
    <lineage>
        <taxon>Eukaryota</taxon>
        <taxon>Metazoa</taxon>
        <taxon>Ecdysozoa</taxon>
        <taxon>Arthropoda</taxon>
        <taxon>Hexapoda</taxon>
        <taxon>Insecta</taxon>
        <taxon>Pterygota</taxon>
        <taxon>Neoptera</taxon>
        <taxon>Endopterygota</taxon>
        <taxon>Diptera</taxon>
        <taxon>Nematocera</taxon>
        <taxon>Culicoidea</taxon>
        <taxon>Culicidae</taxon>
        <taxon>Culicinae</taxon>
        <taxon>Culicini</taxon>
        <taxon>Culex</taxon>
        <taxon>Culex</taxon>
    </lineage>
</organism>
<feature type="domain" description="RRM" evidence="4">
    <location>
        <begin position="100"/>
        <end position="173"/>
    </location>
</feature>
<proteinExistence type="predicted"/>
<dbReference type="InterPro" id="IPR012677">
    <property type="entry name" value="Nucleotide-bd_a/b_plait_sf"/>
</dbReference>
<dbReference type="Gene3D" id="3.30.70.330">
    <property type="match status" value="1"/>
</dbReference>
<reference evidence="5" key="1">
    <citation type="submission" date="2017-01" db="EMBL/GenBank/DDBJ databases">
        <title>A deep insight into the sialotranscriptome of adult male and female Cluex tarsalis mosquitoes.</title>
        <authorList>
            <person name="Ribeiro J.M."/>
            <person name="Moreira F."/>
            <person name="Bernard K.A."/>
            <person name="Calvo E."/>
        </authorList>
    </citation>
    <scope>NUCLEOTIDE SEQUENCE</scope>
    <source>
        <strain evidence="5">Kern County</strain>
        <tissue evidence="5">Salivary glands</tissue>
    </source>
</reference>
<dbReference type="CDD" id="cd00590">
    <property type="entry name" value="RRM_SF"/>
    <property type="match status" value="1"/>
</dbReference>
<dbReference type="InterPro" id="IPR000504">
    <property type="entry name" value="RRM_dom"/>
</dbReference>
<dbReference type="InterPro" id="IPR035979">
    <property type="entry name" value="RBD_domain_sf"/>
</dbReference>
<keyword evidence="1 2" id="KW-0694">RNA-binding</keyword>
<feature type="region of interest" description="Disordered" evidence="3">
    <location>
        <begin position="196"/>
        <end position="248"/>
    </location>
</feature>
<feature type="compositionally biased region" description="Acidic residues" evidence="3">
    <location>
        <begin position="61"/>
        <end position="77"/>
    </location>
</feature>
<dbReference type="PANTHER" id="PTHR23236:SF11">
    <property type="entry name" value="EUKARYOTIC TRANSLATION INITIATION FACTOR 4H"/>
    <property type="match status" value="1"/>
</dbReference>
<protein>
    <submittedName>
        <fullName evidence="5">Putative exu-associated protein</fullName>
    </submittedName>
</protein>
<dbReference type="GO" id="GO:0003723">
    <property type="term" value="F:RNA binding"/>
    <property type="evidence" value="ECO:0007669"/>
    <property type="project" value="UniProtKB-UniRule"/>
</dbReference>
<evidence type="ECO:0000256" key="2">
    <source>
        <dbReference type="PROSITE-ProRule" id="PRU00176"/>
    </source>
</evidence>
<dbReference type="EMBL" id="GFDL01014301">
    <property type="protein sequence ID" value="JAV20744.1"/>
    <property type="molecule type" value="Transcribed_RNA"/>
</dbReference>
<sequence length="262" mass="29855">MVKAKRKQAPAVVPPQDDDSGSDYEVDRVILPAKLPKTTQEEFPLPKQVRRDTRKKGGPEPDSDSSEEEEDDDDDEGNLPTLTKSQIAAILQTIKNNKRLVLNISNVNFTTAKEEIQEHFEKAGRVKSVRIPKRRSAGFAFVEMLDPEGFQRAFLLDGSFLDGRQIRVRLSESGKKKSHQKILLLEQKNAEIRKMRKKNRSEKEATAVSLTPKAPEPRVKERDPILDRKKAKPKTKKDIKAHNKKVSMRAKVRNMERMGIKV</sequence>
<name>A0A1Q3EZM3_CULTA</name>
<accession>A0A1Q3EZM3</accession>
<evidence type="ECO:0000256" key="3">
    <source>
        <dbReference type="SAM" id="MobiDB-lite"/>
    </source>
</evidence>
<dbReference type="AlphaFoldDB" id="A0A1Q3EZM3"/>
<feature type="compositionally biased region" description="Basic and acidic residues" evidence="3">
    <location>
        <begin position="49"/>
        <end position="59"/>
    </location>
</feature>
<feature type="region of interest" description="Disordered" evidence="3">
    <location>
        <begin position="1"/>
        <end position="81"/>
    </location>
</feature>